<dbReference type="PANTHER" id="PTHR47272">
    <property type="entry name" value="DDE_TNP_1_7 DOMAIN-CONTAINING PROTEIN"/>
    <property type="match status" value="1"/>
</dbReference>
<reference evidence="2 3" key="1">
    <citation type="submission" date="2019-05" db="EMBL/GenBank/DDBJ databases">
        <title>Another draft genome of Portunus trituberculatus and its Hox gene families provides insights of decapod evolution.</title>
        <authorList>
            <person name="Jeong J.-H."/>
            <person name="Song I."/>
            <person name="Kim S."/>
            <person name="Choi T."/>
            <person name="Kim D."/>
            <person name="Ryu S."/>
            <person name="Kim W."/>
        </authorList>
    </citation>
    <scope>NUCLEOTIDE SEQUENCE [LARGE SCALE GENOMIC DNA]</scope>
    <source>
        <tissue evidence="2">Muscle</tissue>
    </source>
</reference>
<dbReference type="AlphaFoldDB" id="A0A5B7HS49"/>
<keyword evidence="1" id="KW-0472">Membrane</keyword>
<gene>
    <name evidence="2" type="ORF">E2C01_066948</name>
</gene>
<name>A0A5B7HS49_PORTR</name>
<evidence type="ECO:0000313" key="2">
    <source>
        <dbReference type="EMBL" id="MPC72636.1"/>
    </source>
</evidence>
<dbReference type="Proteomes" id="UP000324222">
    <property type="component" value="Unassembled WGS sequence"/>
</dbReference>
<comment type="caution">
    <text evidence="2">The sequence shown here is derived from an EMBL/GenBank/DDBJ whole genome shotgun (WGS) entry which is preliminary data.</text>
</comment>
<proteinExistence type="predicted"/>
<dbReference type="PANTHER" id="PTHR47272:SF1">
    <property type="entry name" value="PIGGYBAC TRANSPOSABLE ELEMENT-DERIVED PROTEIN 3-LIKE"/>
    <property type="match status" value="1"/>
</dbReference>
<organism evidence="2 3">
    <name type="scientific">Portunus trituberculatus</name>
    <name type="common">Swimming crab</name>
    <name type="synonym">Neptunus trituberculatus</name>
    <dbReference type="NCBI Taxonomy" id="210409"/>
    <lineage>
        <taxon>Eukaryota</taxon>
        <taxon>Metazoa</taxon>
        <taxon>Ecdysozoa</taxon>
        <taxon>Arthropoda</taxon>
        <taxon>Crustacea</taxon>
        <taxon>Multicrustacea</taxon>
        <taxon>Malacostraca</taxon>
        <taxon>Eumalacostraca</taxon>
        <taxon>Eucarida</taxon>
        <taxon>Decapoda</taxon>
        <taxon>Pleocyemata</taxon>
        <taxon>Brachyura</taxon>
        <taxon>Eubrachyura</taxon>
        <taxon>Portunoidea</taxon>
        <taxon>Portunidae</taxon>
        <taxon>Portuninae</taxon>
        <taxon>Portunus</taxon>
    </lineage>
</organism>
<feature type="transmembrane region" description="Helical" evidence="1">
    <location>
        <begin position="47"/>
        <end position="67"/>
    </location>
</feature>
<sequence>MYEEAWVKGQDISVLFLPPYEHPKPVMILATMEYFNLYKTPMMVRRYYLSLFGYVVDITMCNAWLLYKRDCKVLETTNMPLKDYSLNVSKSLRCKCLDLIHAP</sequence>
<keyword evidence="1" id="KW-1133">Transmembrane helix</keyword>
<keyword evidence="3" id="KW-1185">Reference proteome</keyword>
<accession>A0A5B7HS49</accession>
<protein>
    <recommendedName>
        <fullName evidence="4">PiggyBac transposable element-derived protein domain-containing protein</fullName>
    </recommendedName>
</protein>
<evidence type="ECO:0000313" key="3">
    <source>
        <dbReference type="Proteomes" id="UP000324222"/>
    </source>
</evidence>
<evidence type="ECO:0008006" key="4">
    <source>
        <dbReference type="Google" id="ProtNLM"/>
    </source>
</evidence>
<keyword evidence="1" id="KW-0812">Transmembrane</keyword>
<evidence type="ECO:0000256" key="1">
    <source>
        <dbReference type="SAM" id="Phobius"/>
    </source>
</evidence>
<dbReference type="EMBL" id="VSRR010035101">
    <property type="protein sequence ID" value="MPC72636.1"/>
    <property type="molecule type" value="Genomic_DNA"/>
</dbReference>